<dbReference type="GO" id="GO:0006565">
    <property type="term" value="P:L-serine catabolic process"/>
    <property type="evidence" value="ECO:0007669"/>
    <property type="project" value="TreeGrafter"/>
</dbReference>
<evidence type="ECO:0000256" key="1">
    <source>
        <dbReference type="ARBA" id="ARBA00001933"/>
    </source>
</evidence>
<dbReference type="GO" id="GO:0006567">
    <property type="term" value="P:L-threonine catabolic process"/>
    <property type="evidence" value="ECO:0007669"/>
    <property type="project" value="TreeGrafter"/>
</dbReference>
<evidence type="ECO:0000313" key="8">
    <source>
        <dbReference type="Proteomes" id="UP000692954"/>
    </source>
</evidence>
<keyword evidence="8" id="KW-1185">Reference proteome</keyword>
<feature type="domain" description="Tryptophan synthase beta chain-like PALP" evidence="6">
    <location>
        <begin position="165"/>
        <end position="361"/>
    </location>
</feature>
<dbReference type="Pfam" id="PF00291">
    <property type="entry name" value="PALP"/>
    <property type="match status" value="2"/>
</dbReference>
<organism evidence="7 8">
    <name type="scientific">Paramecium sonneborni</name>
    <dbReference type="NCBI Taxonomy" id="65129"/>
    <lineage>
        <taxon>Eukaryota</taxon>
        <taxon>Sar</taxon>
        <taxon>Alveolata</taxon>
        <taxon>Ciliophora</taxon>
        <taxon>Intramacronucleata</taxon>
        <taxon>Oligohymenophorea</taxon>
        <taxon>Peniculida</taxon>
        <taxon>Parameciidae</taxon>
        <taxon>Paramecium</taxon>
    </lineage>
</organism>
<evidence type="ECO:0000256" key="3">
    <source>
        <dbReference type="ARBA" id="ARBA00023239"/>
    </source>
</evidence>
<dbReference type="GO" id="GO:0003941">
    <property type="term" value="F:L-serine ammonia-lyase activity"/>
    <property type="evidence" value="ECO:0007669"/>
    <property type="project" value="TreeGrafter"/>
</dbReference>
<dbReference type="InterPro" id="IPR050147">
    <property type="entry name" value="Ser/Thr_Dehydratase"/>
</dbReference>
<keyword evidence="3" id="KW-0456">Lyase</keyword>
<dbReference type="OrthoDB" id="4418812at2759"/>
<reference evidence="7" key="1">
    <citation type="submission" date="2021-01" db="EMBL/GenBank/DDBJ databases">
        <authorList>
            <consortium name="Genoscope - CEA"/>
            <person name="William W."/>
        </authorList>
    </citation>
    <scope>NUCLEOTIDE SEQUENCE</scope>
</reference>
<keyword evidence="5" id="KW-0812">Transmembrane</keyword>
<dbReference type="GO" id="GO:0030170">
    <property type="term" value="F:pyridoxal phosphate binding"/>
    <property type="evidence" value="ECO:0007669"/>
    <property type="project" value="InterPro"/>
</dbReference>
<feature type="domain" description="Tryptophan synthase beta chain-like PALP" evidence="6">
    <location>
        <begin position="42"/>
        <end position="98"/>
    </location>
</feature>
<dbReference type="PROSITE" id="PS00165">
    <property type="entry name" value="DEHYDRATASE_SER_THR"/>
    <property type="match status" value="1"/>
</dbReference>
<dbReference type="PANTHER" id="PTHR48078:SF6">
    <property type="entry name" value="L-THREONINE DEHYDRATASE CATABOLIC TDCB"/>
    <property type="match status" value="1"/>
</dbReference>
<evidence type="ECO:0000256" key="2">
    <source>
        <dbReference type="ARBA" id="ARBA00022898"/>
    </source>
</evidence>
<dbReference type="GO" id="GO:0009097">
    <property type="term" value="P:isoleucine biosynthetic process"/>
    <property type="evidence" value="ECO:0007669"/>
    <property type="project" value="TreeGrafter"/>
</dbReference>
<feature type="region of interest" description="Disordered" evidence="4">
    <location>
        <begin position="130"/>
        <end position="151"/>
    </location>
</feature>
<dbReference type="GO" id="GO:0004794">
    <property type="term" value="F:threonine deaminase activity"/>
    <property type="evidence" value="ECO:0007669"/>
    <property type="project" value="TreeGrafter"/>
</dbReference>
<comment type="caution">
    <text evidence="7">The sequence shown here is derived from an EMBL/GenBank/DDBJ whole genome shotgun (WGS) entry which is preliminary data.</text>
</comment>
<protein>
    <recommendedName>
        <fullName evidence="6">Tryptophan synthase beta chain-like PALP domain-containing protein</fullName>
    </recommendedName>
</protein>
<keyword evidence="2" id="KW-0663">Pyridoxal phosphate</keyword>
<dbReference type="EMBL" id="CAJJDN010000061">
    <property type="protein sequence ID" value="CAD8093524.1"/>
    <property type="molecule type" value="Genomic_DNA"/>
</dbReference>
<evidence type="ECO:0000313" key="7">
    <source>
        <dbReference type="EMBL" id="CAD8093524.1"/>
    </source>
</evidence>
<evidence type="ECO:0000259" key="6">
    <source>
        <dbReference type="Pfam" id="PF00291"/>
    </source>
</evidence>
<name>A0A8S1P0D6_9CILI</name>
<proteinExistence type="predicted"/>
<dbReference type="InterPro" id="IPR001926">
    <property type="entry name" value="TrpB-like_PALP"/>
</dbReference>
<evidence type="ECO:0000256" key="5">
    <source>
        <dbReference type="SAM" id="Phobius"/>
    </source>
</evidence>
<keyword evidence="5" id="KW-1133">Transmembrane helix</keyword>
<dbReference type="PANTHER" id="PTHR48078">
    <property type="entry name" value="THREONINE DEHYDRATASE, MITOCHONDRIAL-RELATED"/>
    <property type="match status" value="1"/>
</dbReference>
<gene>
    <name evidence="7" type="ORF">PSON_ATCC_30995.1.T0610013</name>
</gene>
<dbReference type="InterPro" id="IPR000634">
    <property type="entry name" value="Ser/Thr_deHydtase_PyrdxlP-BS"/>
</dbReference>
<feature type="transmembrane region" description="Helical" evidence="5">
    <location>
        <begin position="244"/>
        <end position="262"/>
    </location>
</feature>
<dbReference type="Proteomes" id="UP000692954">
    <property type="component" value="Unassembled WGS sequence"/>
</dbReference>
<dbReference type="AlphaFoldDB" id="A0A8S1P0D6"/>
<evidence type="ECO:0000256" key="4">
    <source>
        <dbReference type="SAM" id="MobiDB-lite"/>
    </source>
</evidence>
<feature type="compositionally biased region" description="Low complexity" evidence="4">
    <location>
        <begin position="140"/>
        <end position="151"/>
    </location>
</feature>
<accession>A0A8S1P0D6</accession>
<keyword evidence="5" id="KW-0472">Membrane</keyword>
<sequence>MGLDCSTSRKPMIDTISQEFLKTIKKKFPIANQILKSDVSPIINTPVLKIKDKTYLKLESHQTSGSFKIRGAFLFFQDQPNKQIVVASTGNFAKACFYAYQSCQEETNNQSEIFQQEEKQIQQQIKQDEYNTPTPLPDFQQQQEQQQQQLQQKQEYLQEELNKSKLIIFVPENVNKDKLKDIKCPIIYIGQDCIESEIKARQYAEQHNSFYASPYNDINMILGSCTIGEELDTYFNSLNEELDFIFVSCGGGGLIGGIALYFKYLKNKTTKIIGVQPKNNAAMYNILRNKSDQKLLETLSDGTSGGVEENAITIEICRHLVDDWILVKEDQIRDAQIKLLNEHKLVVEGAAALAYAGFMNYPIGRLTCLIVLCGSNIDPHKIILKNH</sequence>
<comment type="cofactor">
    <cofactor evidence="1">
        <name>pyridoxal 5'-phosphate</name>
        <dbReference type="ChEBI" id="CHEBI:597326"/>
    </cofactor>
</comment>